<accession>A0A0A9DFG4</accession>
<reference evidence="2" key="1">
    <citation type="submission" date="2014-09" db="EMBL/GenBank/DDBJ databases">
        <authorList>
            <person name="Magalhaes I.L.F."/>
            <person name="Oliveira U."/>
            <person name="Santos F.R."/>
            <person name="Vidigal T.H.D.A."/>
            <person name="Brescovit A.D."/>
            <person name="Santos A.J."/>
        </authorList>
    </citation>
    <scope>NUCLEOTIDE SEQUENCE</scope>
    <source>
        <tissue evidence="2">Shoot tissue taken approximately 20 cm above the soil surface</tissue>
    </source>
</reference>
<evidence type="ECO:0000313" key="2">
    <source>
        <dbReference type="EMBL" id="JAD86551.1"/>
    </source>
</evidence>
<proteinExistence type="predicted"/>
<feature type="region of interest" description="Disordered" evidence="1">
    <location>
        <begin position="39"/>
        <end position="68"/>
    </location>
</feature>
<dbReference type="AlphaFoldDB" id="A0A0A9DFG4"/>
<feature type="compositionally biased region" description="Polar residues" evidence="1">
    <location>
        <begin position="58"/>
        <end position="68"/>
    </location>
</feature>
<reference evidence="2" key="2">
    <citation type="journal article" date="2015" name="Data Brief">
        <title>Shoot transcriptome of the giant reed, Arundo donax.</title>
        <authorList>
            <person name="Barrero R.A."/>
            <person name="Guerrero F.D."/>
            <person name="Moolhuijzen P."/>
            <person name="Goolsby J.A."/>
            <person name="Tidwell J."/>
            <person name="Bellgard S.E."/>
            <person name="Bellgard M.I."/>
        </authorList>
    </citation>
    <scope>NUCLEOTIDE SEQUENCE</scope>
    <source>
        <tissue evidence="2">Shoot tissue taken approximately 20 cm above the soil surface</tissue>
    </source>
</reference>
<organism evidence="2">
    <name type="scientific">Arundo donax</name>
    <name type="common">Giant reed</name>
    <name type="synonym">Donax arundinaceus</name>
    <dbReference type="NCBI Taxonomy" id="35708"/>
    <lineage>
        <taxon>Eukaryota</taxon>
        <taxon>Viridiplantae</taxon>
        <taxon>Streptophyta</taxon>
        <taxon>Embryophyta</taxon>
        <taxon>Tracheophyta</taxon>
        <taxon>Spermatophyta</taxon>
        <taxon>Magnoliopsida</taxon>
        <taxon>Liliopsida</taxon>
        <taxon>Poales</taxon>
        <taxon>Poaceae</taxon>
        <taxon>PACMAD clade</taxon>
        <taxon>Arundinoideae</taxon>
        <taxon>Arundineae</taxon>
        <taxon>Arundo</taxon>
    </lineage>
</organism>
<protein>
    <submittedName>
        <fullName evidence="2">Uncharacterized protein</fullName>
    </submittedName>
</protein>
<name>A0A0A9DFG4_ARUDO</name>
<dbReference type="EMBL" id="GBRH01211344">
    <property type="protein sequence ID" value="JAD86551.1"/>
    <property type="molecule type" value="Transcribed_RNA"/>
</dbReference>
<evidence type="ECO:0000256" key="1">
    <source>
        <dbReference type="SAM" id="MobiDB-lite"/>
    </source>
</evidence>
<sequence length="68" mass="7357">MLLSHPLPCCPCFCCCSCTPHTTQEKHFASDTDRQRCSNQARLPKSAAGRGGAPRSPSVLSVQHSTRT</sequence>